<dbReference type="SUPFAM" id="SSF52266">
    <property type="entry name" value="SGNH hydrolase"/>
    <property type="match status" value="1"/>
</dbReference>
<dbReference type="InterPro" id="IPR036514">
    <property type="entry name" value="SGNH_hydro_sf"/>
</dbReference>
<keyword evidence="2" id="KW-1185">Reference proteome</keyword>
<feature type="non-terminal residue" evidence="1">
    <location>
        <position position="199"/>
    </location>
</feature>
<dbReference type="Proteomes" id="UP000230423">
    <property type="component" value="Unassembled WGS sequence"/>
</dbReference>
<sequence>MTSSEHNSARELESLQFKASRTLRRELRYINYAYSGAKSGQDNFYFEGWSGVGWQVTKYLENNLHLSGESLIVFQAGGVSDYFTGEKDTAAVVANIETSIENITKAMSSGTLLVLTLLDLGNSPGVRGAEEGGDLEQRIGELVAETNRQLGRIVFDSERGARRMNPKLQIRLLDINPYVMEAMNSLNITEPFTYQTLNV</sequence>
<organism evidence="1 2">
    <name type="scientific">Teladorsagia circumcincta</name>
    <name type="common">Brown stomach worm</name>
    <name type="synonym">Ostertagia circumcincta</name>
    <dbReference type="NCBI Taxonomy" id="45464"/>
    <lineage>
        <taxon>Eukaryota</taxon>
        <taxon>Metazoa</taxon>
        <taxon>Ecdysozoa</taxon>
        <taxon>Nematoda</taxon>
        <taxon>Chromadorea</taxon>
        <taxon>Rhabditida</taxon>
        <taxon>Rhabditina</taxon>
        <taxon>Rhabditomorpha</taxon>
        <taxon>Strongyloidea</taxon>
        <taxon>Trichostrongylidae</taxon>
        <taxon>Teladorsagia</taxon>
    </lineage>
</organism>
<evidence type="ECO:0008006" key="3">
    <source>
        <dbReference type="Google" id="ProtNLM"/>
    </source>
</evidence>
<dbReference type="AlphaFoldDB" id="A0A2G9U4U5"/>
<dbReference type="OrthoDB" id="1600564at2759"/>
<gene>
    <name evidence="1" type="ORF">TELCIR_13038</name>
</gene>
<dbReference type="Gene3D" id="3.40.50.1110">
    <property type="entry name" value="SGNH hydrolase"/>
    <property type="match status" value="1"/>
</dbReference>
<name>A0A2G9U4U5_TELCI</name>
<evidence type="ECO:0000313" key="1">
    <source>
        <dbReference type="EMBL" id="PIO65301.1"/>
    </source>
</evidence>
<proteinExistence type="predicted"/>
<dbReference type="EMBL" id="KZ349118">
    <property type="protein sequence ID" value="PIO65301.1"/>
    <property type="molecule type" value="Genomic_DNA"/>
</dbReference>
<protein>
    <recommendedName>
        <fullName evidence="3">SGNH hydrolase-type esterase domain-containing protein</fullName>
    </recommendedName>
</protein>
<reference evidence="1 2" key="1">
    <citation type="submission" date="2015-09" db="EMBL/GenBank/DDBJ databases">
        <title>Draft genome of the parasitic nematode Teladorsagia circumcincta isolate WARC Sus (inbred).</title>
        <authorList>
            <person name="Mitreva M."/>
        </authorList>
    </citation>
    <scope>NUCLEOTIDE SEQUENCE [LARGE SCALE GENOMIC DNA]</scope>
    <source>
        <strain evidence="1 2">S</strain>
    </source>
</reference>
<accession>A0A2G9U4U5</accession>
<evidence type="ECO:0000313" key="2">
    <source>
        <dbReference type="Proteomes" id="UP000230423"/>
    </source>
</evidence>